<protein>
    <submittedName>
        <fullName evidence="2">Ferritin-like domain-containing protein</fullName>
    </submittedName>
</protein>
<dbReference type="EMBL" id="JAPMLT010000005">
    <property type="protein sequence ID" value="MCX7570578.1"/>
    <property type="molecule type" value="Genomic_DNA"/>
</dbReference>
<accession>A0ABT3X3M3</accession>
<gene>
    <name evidence="2" type="ORF">OS242_11445</name>
</gene>
<dbReference type="Gene3D" id="1.20.1260.10">
    <property type="match status" value="1"/>
</dbReference>
<evidence type="ECO:0000313" key="3">
    <source>
        <dbReference type="Proteomes" id="UP001208017"/>
    </source>
</evidence>
<evidence type="ECO:0000313" key="2">
    <source>
        <dbReference type="EMBL" id="MCX7570578.1"/>
    </source>
</evidence>
<proteinExistence type="predicted"/>
<dbReference type="InterPro" id="IPR009078">
    <property type="entry name" value="Ferritin-like_SF"/>
</dbReference>
<dbReference type="Pfam" id="PF02915">
    <property type="entry name" value="Rubrerythrin"/>
    <property type="match status" value="1"/>
</dbReference>
<comment type="caution">
    <text evidence="2">The sequence shown here is derived from an EMBL/GenBank/DDBJ whole genome shotgun (WGS) entry which is preliminary data.</text>
</comment>
<feature type="domain" description="Rubrerythrin diiron-binding" evidence="1">
    <location>
        <begin position="30"/>
        <end position="148"/>
    </location>
</feature>
<evidence type="ECO:0000259" key="1">
    <source>
        <dbReference type="Pfam" id="PF02915"/>
    </source>
</evidence>
<sequence length="155" mass="18413">MYDGYWTPAAGVRNPHTEGFTDRTRFLQKLLKAIYDERAAQQFYRVMYDRAMTMFQKRSIQHAWNDEIKHERMLTHLYRSLTGSEAQVPIPGPPEIADFERSVEQALEDELAAAEHYREMYKMTTFREVRDLLLELTLDEMEHATRFTYIRAAMP</sequence>
<name>A0ABT3X3M3_9BACL</name>
<organism evidence="2 3">
    <name type="scientific">Tumebacillus lacus</name>
    <dbReference type="NCBI Taxonomy" id="2995335"/>
    <lineage>
        <taxon>Bacteria</taxon>
        <taxon>Bacillati</taxon>
        <taxon>Bacillota</taxon>
        <taxon>Bacilli</taxon>
        <taxon>Bacillales</taxon>
        <taxon>Alicyclobacillaceae</taxon>
        <taxon>Tumebacillus</taxon>
    </lineage>
</organism>
<dbReference type="InterPro" id="IPR003251">
    <property type="entry name" value="Rr_diiron-bd_dom"/>
</dbReference>
<dbReference type="SUPFAM" id="SSF47240">
    <property type="entry name" value="Ferritin-like"/>
    <property type="match status" value="1"/>
</dbReference>
<dbReference type="CDD" id="cd00657">
    <property type="entry name" value="Ferritin_like"/>
    <property type="match status" value="1"/>
</dbReference>
<keyword evidence="3" id="KW-1185">Reference proteome</keyword>
<reference evidence="2 3" key="1">
    <citation type="submission" date="2022-11" db="EMBL/GenBank/DDBJ databases">
        <title>Study of microbial diversity in lake waters.</title>
        <authorList>
            <person name="Zhang J."/>
        </authorList>
    </citation>
    <scope>NUCLEOTIDE SEQUENCE [LARGE SCALE GENOMIC DNA]</scope>
    <source>
        <strain evidence="2 3">DT12</strain>
    </source>
</reference>
<dbReference type="Proteomes" id="UP001208017">
    <property type="component" value="Unassembled WGS sequence"/>
</dbReference>
<dbReference type="RefSeq" id="WP_267151828.1">
    <property type="nucleotide sequence ID" value="NZ_JAPMLT010000005.1"/>
</dbReference>
<dbReference type="InterPro" id="IPR012347">
    <property type="entry name" value="Ferritin-like"/>
</dbReference>